<feature type="compositionally biased region" description="Polar residues" evidence="1">
    <location>
        <begin position="226"/>
        <end position="235"/>
    </location>
</feature>
<feature type="region of interest" description="Disordered" evidence="1">
    <location>
        <begin position="216"/>
        <end position="235"/>
    </location>
</feature>
<comment type="caution">
    <text evidence="4">The sequence shown here is derived from an EMBL/GenBank/DDBJ whole genome shotgun (WGS) entry which is preliminary data.</text>
</comment>
<evidence type="ECO:0000259" key="3">
    <source>
        <dbReference type="Pfam" id="PF18879"/>
    </source>
</evidence>
<feature type="region of interest" description="Disordered" evidence="1">
    <location>
        <begin position="1"/>
        <end position="24"/>
    </location>
</feature>
<organism evidence="4 5">
    <name type="scientific">Mycobacterium kansasii</name>
    <dbReference type="NCBI Taxonomy" id="1768"/>
    <lineage>
        <taxon>Bacteria</taxon>
        <taxon>Bacillati</taxon>
        <taxon>Actinomycetota</taxon>
        <taxon>Actinomycetes</taxon>
        <taxon>Mycobacteriales</taxon>
        <taxon>Mycobacteriaceae</taxon>
        <taxon>Mycobacterium</taxon>
    </lineage>
</organism>
<reference evidence="4 5" key="1">
    <citation type="submission" date="2017-02" db="EMBL/GenBank/DDBJ databases">
        <title>Complete genome sequences of Mycobacterium kansasii strains isolated from rhesus macaques.</title>
        <authorList>
            <person name="Panda A."/>
            <person name="Nagaraj S."/>
            <person name="Zhao X."/>
            <person name="Tettelin H."/>
            <person name="Detolla L.J."/>
        </authorList>
    </citation>
    <scope>NUCLEOTIDE SEQUENCE [LARGE SCALE GENOMIC DNA]</scope>
    <source>
        <strain evidence="4 5">11-3813</strain>
    </source>
</reference>
<dbReference type="RefSeq" id="WP_371686073.1">
    <property type="nucleotide sequence ID" value="NZ_PQOM01000129.1"/>
</dbReference>
<evidence type="ECO:0000256" key="2">
    <source>
        <dbReference type="SAM" id="Phobius"/>
    </source>
</evidence>
<feature type="region of interest" description="Disordered" evidence="1">
    <location>
        <begin position="384"/>
        <end position="428"/>
    </location>
</feature>
<feature type="transmembrane region" description="Helical" evidence="2">
    <location>
        <begin position="132"/>
        <end position="152"/>
    </location>
</feature>
<sequence length="428" mass="42956">MADFEERFPHLREPPGPSNPMQQTVPEDETVLRGSVVCLATEGLLGVMLALLGFGSPNTGGHFLSSGSMLDDVSAQIAALVPDSGWQGSAAQAYVAHNHAQSQHAKTMAALDRLTGDLIAAQARTVLTARRIVIVAAGVVAATGLCCLALETLGGPAGQGQSLILAKVVCGIALAVLAGAVVNLIVTTFQNAGKVQALTSELADIVTRLPELSDPIPGSPGAFSPRSGSASGFNATDHSGSLTLARVLDDTVTLPETPDVCLALADLPGSPEFSVPDLAGPGFPDFGAPDLTTPTLTGMPSVPDVFPGGLPAIPTADESAALPDVSGARAGLGPANLPTIAQLAAPLSALSGLSGATGGLSQLSNLAAQQAQMISSLAQQSAQQPATLADQVTQNDDTVGAAAGTPTAQRAPVDAATSPAPQRQLHAR</sequence>
<dbReference type="Pfam" id="PF18879">
    <property type="entry name" value="EspA_EspE"/>
    <property type="match status" value="1"/>
</dbReference>
<dbReference type="AlphaFoldDB" id="A0A1V3XJU8"/>
<gene>
    <name evidence="4" type="ORF">BZL30_2481</name>
</gene>
<accession>A0A1V3XJU8</accession>
<evidence type="ECO:0000256" key="1">
    <source>
        <dbReference type="SAM" id="MobiDB-lite"/>
    </source>
</evidence>
<dbReference type="EMBL" id="MVBM01000002">
    <property type="protein sequence ID" value="OOK79487.1"/>
    <property type="molecule type" value="Genomic_DNA"/>
</dbReference>
<feature type="transmembrane region" description="Helical" evidence="2">
    <location>
        <begin position="164"/>
        <end position="186"/>
    </location>
</feature>
<evidence type="ECO:0000313" key="4">
    <source>
        <dbReference type="EMBL" id="OOK79487.1"/>
    </source>
</evidence>
<dbReference type="InterPro" id="IPR043796">
    <property type="entry name" value="ESX-1_EspA/EspE-like"/>
</dbReference>
<keyword evidence="2" id="KW-0812">Transmembrane</keyword>
<feature type="domain" description="ESX-1 secretion-associated protein EspA/EspE-like" evidence="3">
    <location>
        <begin position="52"/>
        <end position="133"/>
    </location>
</feature>
<proteinExistence type="predicted"/>
<keyword evidence="2" id="KW-1133">Transmembrane helix</keyword>
<feature type="compositionally biased region" description="Basic and acidic residues" evidence="1">
    <location>
        <begin position="1"/>
        <end position="13"/>
    </location>
</feature>
<keyword evidence="2" id="KW-0472">Membrane</keyword>
<protein>
    <recommendedName>
        <fullName evidence="3">ESX-1 secretion-associated protein EspA/EspE-like domain-containing protein</fullName>
    </recommendedName>
</protein>
<name>A0A1V3XJU8_MYCKA</name>
<evidence type="ECO:0000313" key="5">
    <source>
        <dbReference type="Proteomes" id="UP000189229"/>
    </source>
</evidence>
<dbReference type="Proteomes" id="UP000189229">
    <property type="component" value="Unassembled WGS sequence"/>
</dbReference>